<dbReference type="Proteomes" id="UP001215533">
    <property type="component" value="Plasmid p1_CACC879"/>
</dbReference>
<evidence type="ECO:0000313" key="10">
    <source>
        <dbReference type="EMBL" id="WDC93175.1"/>
    </source>
</evidence>
<dbReference type="InterPro" id="IPR000537">
    <property type="entry name" value="UbiA_prenyltransferase"/>
</dbReference>
<comment type="pathway">
    <text evidence="2">Quinol/quinone metabolism; menaquinone biosynthesis.</text>
</comment>
<sequence>MSVKAFLDFIELRTKVGSVIPFMAGFFFTLYYFHQIDPINTVLYFCALVLIDVFTTGWNNYNDFHLAKNETLQQSTSALGRQDIAPKVALRWLIGFISTATVLGLILVWRTNLIVLAISVLFILIGILYTYGPFPISRLPLGELLSSLVLGFGNFFLTVYVNVPADQLVDLRFDGPLMLFQLNWLNVILVFVASLPTVFLIANLMLMNNICDYTVDLENGRHTLISYIGQKRGIQLYQLSAYSCYVVIIVGIGLKLYPWPAALAFASGPTLLRNGFALQKSQEKRVVFGTAVQNLIVFNGFWLVGMLIGLYL</sequence>
<feature type="transmembrane region" description="Helical" evidence="8">
    <location>
        <begin position="88"/>
        <end position="107"/>
    </location>
</feature>
<accession>A0A385AFN0</accession>
<comment type="subcellular location">
    <subcellularLocation>
        <location evidence="1">Membrane</location>
        <topology evidence="1">Multi-pass membrane protein</topology>
    </subcellularLocation>
</comment>
<evidence type="ECO:0000256" key="6">
    <source>
        <dbReference type="ARBA" id="ARBA00022989"/>
    </source>
</evidence>
<keyword evidence="7 8" id="KW-0472">Membrane</keyword>
<dbReference type="AlphaFoldDB" id="A0A385AFN0"/>
<dbReference type="EMBL" id="CP117684">
    <property type="protein sequence ID" value="WDC93175.1"/>
    <property type="molecule type" value="Genomic_DNA"/>
</dbReference>
<evidence type="ECO:0000256" key="1">
    <source>
        <dbReference type="ARBA" id="ARBA00004141"/>
    </source>
</evidence>
<feature type="transmembrane region" description="Helical" evidence="8">
    <location>
        <begin position="286"/>
        <end position="311"/>
    </location>
</feature>
<reference evidence="10" key="2">
    <citation type="submission" date="2023-02" db="EMBL/GenBank/DDBJ databases">
        <title>Complete genome sequence of Lactobacillus curvatus CACC879 isolated from Pig feces.</title>
        <authorList>
            <person name="Park S."/>
            <person name="Park M.A."/>
            <person name="Kim D.-H."/>
            <person name="Kim Y."/>
        </authorList>
    </citation>
    <scope>NUCLEOTIDE SEQUENCE</scope>
    <source>
        <strain evidence="10">Curvatus</strain>
        <plasmid evidence="10">p1_CACC879</plasmid>
    </source>
</reference>
<evidence type="ECO:0000256" key="4">
    <source>
        <dbReference type="ARBA" id="ARBA00022679"/>
    </source>
</evidence>
<dbReference type="Pfam" id="PF01040">
    <property type="entry name" value="UbiA"/>
    <property type="match status" value="1"/>
</dbReference>
<keyword evidence="5 8" id="KW-0812">Transmembrane</keyword>
<dbReference type="PANTHER" id="PTHR13929">
    <property type="entry name" value="1,4-DIHYDROXY-2-NAPHTHOATE OCTAPRENYLTRANSFERASE"/>
    <property type="match status" value="1"/>
</dbReference>
<dbReference type="RefSeq" id="WP_004265064.1">
    <property type="nucleotide sequence ID" value="NZ_CP015493.1"/>
</dbReference>
<evidence type="ECO:0000256" key="3">
    <source>
        <dbReference type="ARBA" id="ARBA00022428"/>
    </source>
</evidence>
<dbReference type="GO" id="GO:0016020">
    <property type="term" value="C:membrane"/>
    <property type="evidence" value="ECO:0007669"/>
    <property type="project" value="UniProtKB-SubCell"/>
</dbReference>
<evidence type="ECO:0000256" key="2">
    <source>
        <dbReference type="ARBA" id="ARBA00004863"/>
    </source>
</evidence>
<feature type="transmembrane region" description="Helical" evidence="8">
    <location>
        <begin position="39"/>
        <end position="58"/>
    </location>
</feature>
<dbReference type="UniPathway" id="UPA00079"/>
<geneLocation type="plasmid" evidence="10 12">
    <name>p1_CACC879</name>
</geneLocation>
<dbReference type="CDD" id="cd13962">
    <property type="entry name" value="PT_UbiA_UBIAD1"/>
    <property type="match status" value="1"/>
</dbReference>
<name>A0A385AFN0_LATCU</name>
<proteinExistence type="predicted"/>
<dbReference type="PANTHER" id="PTHR13929:SF0">
    <property type="entry name" value="UBIA PRENYLTRANSFERASE DOMAIN-CONTAINING PROTEIN 1"/>
    <property type="match status" value="1"/>
</dbReference>
<keyword evidence="10" id="KW-0614">Plasmid</keyword>
<feature type="transmembrane region" description="Helical" evidence="8">
    <location>
        <begin position="144"/>
        <end position="163"/>
    </location>
</feature>
<feature type="transmembrane region" description="Helical" evidence="8">
    <location>
        <begin position="113"/>
        <end position="132"/>
    </location>
</feature>
<dbReference type="GO" id="GO:0042371">
    <property type="term" value="P:vitamin K biosynthetic process"/>
    <property type="evidence" value="ECO:0007669"/>
    <property type="project" value="TreeGrafter"/>
</dbReference>
<dbReference type="GO" id="GO:0004659">
    <property type="term" value="F:prenyltransferase activity"/>
    <property type="evidence" value="ECO:0007669"/>
    <property type="project" value="InterPro"/>
</dbReference>
<reference evidence="9 11" key="1">
    <citation type="submission" date="2018-07" db="EMBL/GenBank/DDBJ databases">
        <title>Lactobacillus curvatus genome sequence.</title>
        <authorList>
            <person name="Prechtl R."/>
        </authorList>
    </citation>
    <scope>NUCLEOTIDE SEQUENCE [LARGE SCALE GENOMIC DNA]</scope>
    <source>
        <strain evidence="9 11">TMW 1.1928</strain>
    </source>
</reference>
<feature type="transmembrane region" description="Helical" evidence="8">
    <location>
        <begin position="183"/>
        <end position="206"/>
    </location>
</feature>
<dbReference type="EMBL" id="CP031003">
    <property type="protein sequence ID" value="AXN36499.1"/>
    <property type="molecule type" value="Genomic_DNA"/>
</dbReference>
<dbReference type="Proteomes" id="UP000257607">
    <property type="component" value="Chromosome"/>
</dbReference>
<dbReference type="GO" id="GO:0009234">
    <property type="term" value="P:menaquinone biosynthetic process"/>
    <property type="evidence" value="ECO:0007669"/>
    <property type="project" value="UniProtKB-UniPathway"/>
</dbReference>
<feature type="transmembrane region" description="Helical" evidence="8">
    <location>
        <begin position="242"/>
        <end position="266"/>
    </location>
</feature>
<feature type="transmembrane region" description="Helical" evidence="8">
    <location>
        <begin position="12"/>
        <end position="33"/>
    </location>
</feature>
<dbReference type="InterPro" id="IPR026046">
    <property type="entry name" value="UBIAD1"/>
</dbReference>
<evidence type="ECO:0000313" key="12">
    <source>
        <dbReference type="Proteomes" id="UP001215533"/>
    </source>
</evidence>
<gene>
    <name evidence="9" type="ORF">DT351_09195</name>
    <name evidence="10" type="ORF">PSR33_08610</name>
</gene>
<evidence type="ECO:0000256" key="5">
    <source>
        <dbReference type="ARBA" id="ARBA00022692"/>
    </source>
</evidence>
<evidence type="ECO:0000256" key="7">
    <source>
        <dbReference type="ARBA" id="ARBA00023136"/>
    </source>
</evidence>
<evidence type="ECO:0000256" key="8">
    <source>
        <dbReference type="SAM" id="Phobius"/>
    </source>
</evidence>
<keyword evidence="6 8" id="KW-1133">Transmembrane helix</keyword>
<dbReference type="Gene3D" id="1.10.357.140">
    <property type="entry name" value="UbiA prenyltransferase"/>
    <property type="match status" value="1"/>
</dbReference>
<keyword evidence="3" id="KW-0474">Menaquinone biosynthesis</keyword>
<evidence type="ECO:0000313" key="11">
    <source>
        <dbReference type="Proteomes" id="UP000257607"/>
    </source>
</evidence>
<evidence type="ECO:0000313" key="9">
    <source>
        <dbReference type="EMBL" id="AXN36499.1"/>
    </source>
</evidence>
<keyword evidence="4 9" id="KW-0808">Transferase</keyword>
<protein>
    <submittedName>
        <fullName evidence="9 10">Prenyltransferase</fullName>
    </submittedName>
</protein>
<dbReference type="InterPro" id="IPR044878">
    <property type="entry name" value="UbiA_sf"/>
</dbReference>
<organism evidence="9 11">
    <name type="scientific">Latilactobacillus curvatus</name>
    <name type="common">Lactobacillus curvatus</name>
    <dbReference type="NCBI Taxonomy" id="28038"/>
    <lineage>
        <taxon>Bacteria</taxon>
        <taxon>Bacillati</taxon>
        <taxon>Bacillota</taxon>
        <taxon>Bacilli</taxon>
        <taxon>Lactobacillales</taxon>
        <taxon>Lactobacillaceae</taxon>
        <taxon>Latilactobacillus</taxon>
    </lineage>
</organism>